<reference evidence="2 3" key="1">
    <citation type="submission" date="2020-05" db="EMBL/GenBank/DDBJ databases">
        <authorList>
            <person name="Campoy J."/>
            <person name="Schneeberger K."/>
            <person name="Spophaly S."/>
        </authorList>
    </citation>
    <scope>NUCLEOTIDE SEQUENCE [LARGE SCALE GENOMIC DNA]</scope>
    <source>
        <strain evidence="2">PruArmRojPasFocal</strain>
    </source>
</reference>
<dbReference type="PANTHER" id="PTHR45923:SF2">
    <property type="entry name" value="PROTEIN SEY1"/>
    <property type="match status" value="1"/>
</dbReference>
<gene>
    <name evidence="2" type="ORF">CURHAP_LOCUS18986</name>
</gene>
<dbReference type="EMBL" id="CAEKDK010000003">
    <property type="protein sequence ID" value="CAB4272398.1"/>
    <property type="molecule type" value="Genomic_DNA"/>
</dbReference>
<dbReference type="Pfam" id="PF20428">
    <property type="entry name" value="Sey1_3HB"/>
    <property type="match status" value="1"/>
</dbReference>
<proteinExistence type="predicted"/>
<dbReference type="GO" id="GO:0016320">
    <property type="term" value="P:endoplasmic reticulum membrane fusion"/>
    <property type="evidence" value="ECO:0007669"/>
    <property type="project" value="TreeGrafter"/>
</dbReference>
<dbReference type="GO" id="GO:0003924">
    <property type="term" value="F:GTPase activity"/>
    <property type="evidence" value="ECO:0007669"/>
    <property type="project" value="TreeGrafter"/>
</dbReference>
<dbReference type="InterPro" id="IPR046758">
    <property type="entry name" value="Sey1/RHD3-like_3HB"/>
</dbReference>
<protein>
    <recommendedName>
        <fullName evidence="1">Sey1/RHD3-like three-helix bundle domain-containing protein</fullName>
    </recommendedName>
</protein>
<name>A0A6J5UDU5_PRUAR</name>
<dbReference type="Proteomes" id="UP000507222">
    <property type="component" value="Unassembled WGS sequence"/>
</dbReference>
<dbReference type="PANTHER" id="PTHR45923">
    <property type="entry name" value="PROTEIN SEY1"/>
    <property type="match status" value="1"/>
</dbReference>
<accession>A0A6J5UDU5</accession>
<organism evidence="2 3">
    <name type="scientific">Prunus armeniaca</name>
    <name type="common">Apricot</name>
    <name type="synonym">Armeniaca vulgaris</name>
    <dbReference type="NCBI Taxonomy" id="36596"/>
    <lineage>
        <taxon>Eukaryota</taxon>
        <taxon>Viridiplantae</taxon>
        <taxon>Streptophyta</taxon>
        <taxon>Embryophyta</taxon>
        <taxon>Tracheophyta</taxon>
        <taxon>Spermatophyta</taxon>
        <taxon>Magnoliopsida</taxon>
        <taxon>eudicotyledons</taxon>
        <taxon>Gunneridae</taxon>
        <taxon>Pentapetalae</taxon>
        <taxon>rosids</taxon>
        <taxon>fabids</taxon>
        <taxon>Rosales</taxon>
        <taxon>Rosaceae</taxon>
        <taxon>Amygdaloideae</taxon>
        <taxon>Amygdaleae</taxon>
        <taxon>Prunus</taxon>
    </lineage>
</organism>
<dbReference type="InterPro" id="IPR008803">
    <property type="entry name" value="RHD3/Sey1"/>
</dbReference>
<sequence>MRFITKFSYDSNSIPRVWNRWENIGAIARTAHSTSLEVLSVMAVIRLDGDDDGDKIQATLKSALLDRDMNTTTNDLLASNTWEEVPSSKTLIIPLKCKELWEEFKENTKDIVLKAIAEQKANARFQLPPWAIGCLIFVGYNAITRLMSMLFASTASDFNIPRFTSCTPQFGVQLAKTGVPKLLVRVKSEKTT</sequence>
<dbReference type="AlphaFoldDB" id="A0A6J5UDU5"/>
<dbReference type="GO" id="GO:0005783">
    <property type="term" value="C:endoplasmic reticulum"/>
    <property type="evidence" value="ECO:0007669"/>
    <property type="project" value="TreeGrafter"/>
</dbReference>
<evidence type="ECO:0000259" key="1">
    <source>
        <dbReference type="Pfam" id="PF20428"/>
    </source>
</evidence>
<feature type="domain" description="Sey1/RHD3-like three-helix bundle" evidence="1">
    <location>
        <begin position="2"/>
        <end position="144"/>
    </location>
</feature>
<evidence type="ECO:0000313" key="3">
    <source>
        <dbReference type="Proteomes" id="UP000507222"/>
    </source>
</evidence>
<evidence type="ECO:0000313" key="2">
    <source>
        <dbReference type="EMBL" id="CAB4272398.1"/>
    </source>
</evidence>